<organism evidence="2 4">
    <name type="scientific">Didymodactylos carnosus</name>
    <dbReference type="NCBI Taxonomy" id="1234261"/>
    <lineage>
        <taxon>Eukaryota</taxon>
        <taxon>Metazoa</taxon>
        <taxon>Spiralia</taxon>
        <taxon>Gnathifera</taxon>
        <taxon>Rotifera</taxon>
        <taxon>Eurotatoria</taxon>
        <taxon>Bdelloidea</taxon>
        <taxon>Philodinida</taxon>
        <taxon>Philodinidae</taxon>
        <taxon>Didymodactylos</taxon>
    </lineage>
</organism>
<protein>
    <submittedName>
        <fullName evidence="2">Uncharacterized protein</fullName>
    </submittedName>
</protein>
<evidence type="ECO:0000313" key="3">
    <source>
        <dbReference type="EMBL" id="CAF4546037.1"/>
    </source>
</evidence>
<feature type="region of interest" description="Disordered" evidence="1">
    <location>
        <begin position="1"/>
        <end position="28"/>
    </location>
</feature>
<evidence type="ECO:0000256" key="1">
    <source>
        <dbReference type="SAM" id="MobiDB-lite"/>
    </source>
</evidence>
<evidence type="ECO:0000313" key="4">
    <source>
        <dbReference type="Proteomes" id="UP000677228"/>
    </source>
</evidence>
<proteinExistence type="predicted"/>
<dbReference type="EMBL" id="CAJOBA010108502">
    <property type="protein sequence ID" value="CAF4546037.1"/>
    <property type="molecule type" value="Genomic_DNA"/>
</dbReference>
<comment type="caution">
    <text evidence="2">The sequence shown here is derived from an EMBL/GenBank/DDBJ whole genome shotgun (WGS) entry which is preliminary data.</text>
</comment>
<sequence>PALHTDDSPDDCRIGRRAGGPQEIKSCF</sequence>
<feature type="non-terminal residue" evidence="2">
    <location>
        <position position="1"/>
    </location>
</feature>
<gene>
    <name evidence="2" type="ORF">OVA965_LOCUS45734</name>
    <name evidence="3" type="ORF">TMI583_LOCUS49512</name>
</gene>
<dbReference type="Proteomes" id="UP000682733">
    <property type="component" value="Unassembled WGS sequence"/>
</dbReference>
<feature type="compositionally biased region" description="Basic and acidic residues" evidence="1">
    <location>
        <begin position="1"/>
        <end position="14"/>
    </location>
</feature>
<dbReference type="AlphaFoldDB" id="A0A8S2GAN5"/>
<name>A0A8S2GAN5_9BILA</name>
<dbReference type="Proteomes" id="UP000677228">
    <property type="component" value="Unassembled WGS sequence"/>
</dbReference>
<dbReference type="EMBL" id="CAJNOK010074677">
    <property type="protein sequence ID" value="CAF1671257.1"/>
    <property type="molecule type" value="Genomic_DNA"/>
</dbReference>
<reference evidence="2" key="1">
    <citation type="submission" date="2021-02" db="EMBL/GenBank/DDBJ databases">
        <authorList>
            <person name="Nowell W R."/>
        </authorList>
    </citation>
    <scope>NUCLEOTIDE SEQUENCE</scope>
</reference>
<accession>A0A8S2GAN5</accession>
<evidence type="ECO:0000313" key="2">
    <source>
        <dbReference type="EMBL" id="CAF1671257.1"/>
    </source>
</evidence>